<evidence type="ECO:0000313" key="6">
    <source>
        <dbReference type="EMBL" id="OIQ78699.1"/>
    </source>
</evidence>
<evidence type="ECO:0000256" key="2">
    <source>
        <dbReference type="ARBA" id="ARBA00023015"/>
    </source>
</evidence>
<accession>A0A1J5QFB6</accession>
<sequence length="202" mass="22150">MSTGKYFAPKLVKQLKALCPDIDVILRVGNRDDVIRDLERHAVDLTVMGRPPRFPSVIAEPLGPHPHGLVAAPDHPLAGKADITASDLFSQVFLAREDGSGTRILMSRYLDRIGEGHVFDTVEMGSNETIKQAVIAGLGIAVLSLHTVMDELHSGRLVQLRAPGLPIVRHWFLVWPADKPMRPVTDTLRKAIMGMQGGFLPE</sequence>
<reference evidence="5" key="1">
    <citation type="submission" date="2016-10" db="EMBL/GenBank/DDBJ databases">
        <title>Sequence of Gallionella enrichment culture.</title>
        <authorList>
            <person name="Poehlein A."/>
            <person name="Muehling M."/>
            <person name="Daniel R."/>
        </authorList>
    </citation>
    <scope>NUCLEOTIDE SEQUENCE</scope>
</reference>
<evidence type="ECO:0000256" key="3">
    <source>
        <dbReference type="ARBA" id="ARBA00023163"/>
    </source>
</evidence>
<comment type="similarity">
    <text evidence="1">Belongs to the LysR transcriptional regulatory family.</text>
</comment>
<dbReference type="PANTHER" id="PTHR30126:SF5">
    <property type="entry name" value="HTH-TYPE TRANSCRIPTIONAL ACTIVATOR CMPR"/>
    <property type="match status" value="1"/>
</dbReference>
<keyword evidence="2" id="KW-0805">Transcription regulation</keyword>
<dbReference type="InterPro" id="IPR005119">
    <property type="entry name" value="LysR_subst-bd"/>
</dbReference>
<evidence type="ECO:0000313" key="5">
    <source>
        <dbReference type="EMBL" id="OIQ78692.1"/>
    </source>
</evidence>
<evidence type="ECO:0000256" key="1">
    <source>
        <dbReference type="ARBA" id="ARBA00009437"/>
    </source>
</evidence>
<dbReference type="EMBL" id="MLJW01001353">
    <property type="protein sequence ID" value="OIQ78699.1"/>
    <property type="molecule type" value="Genomic_DNA"/>
</dbReference>
<comment type="caution">
    <text evidence="5">The sequence shown here is derived from an EMBL/GenBank/DDBJ whole genome shotgun (WGS) entry which is preliminary data.</text>
</comment>
<keyword evidence="3" id="KW-0804">Transcription</keyword>
<dbReference type="AlphaFoldDB" id="A0A1J5QFB6"/>
<organism evidence="5">
    <name type="scientific">mine drainage metagenome</name>
    <dbReference type="NCBI Taxonomy" id="410659"/>
    <lineage>
        <taxon>unclassified sequences</taxon>
        <taxon>metagenomes</taxon>
        <taxon>ecological metagenomes</taxon>
    </lineage>
</organism>
<dbReference type="GO" id="GO:0000976">
    <property type="term" value="F:transcription cis-regulatory region binding"/>
    <property type="evidence" value="ECO:0007669"/>
    <property type="project" value="TreeGrafter"/>
</dbReference>
<dbReference type="Pfam" id="PF03466">
    <property type="entry name" value="LysR_substrate"/>
    <property type="match status" value="1"/>
</dbReference>
<protein>
    <submittedName>
        <fullName evidence="5">HTH-type transcriptional activator CmpR</fullName>
    </submittedName>
</protein>
<name>A0A1J5QFB6_9ZZZZ</name>
<gene>
    <name evidence="5" type="primary">cmpR_35</name>
    <name evidence="6" type="synonym">cmpR_36</name>
    <name evidence="5" type="ORF">GALL_395910</name>
    <name evidence="6" type="ORF">GALL_395980</name>
</gene>
<dbReference type="GO" id="GO:0006355">
    <property type="term" value="P:regulation of DNA-templated transcription"/>
    <property type="evidence" value="ECO:0007669"/>
    <property type="project" value="TreeGrafter"/>
</dbReference>
<dbReference type="PANTHER" id="PTHR30126">
    <property type="entry name" value="HTH-TYPE TRANSCRIPTIONAL REGULATOR"/>
    <property type="match status" value="1"/>
</dbReference>
<dbReference type="Gene3D" id="3.40.190.10">
    <property type="entry name" value="Periplasmic binding protein-like II"/>
    <property type="match status" value="2"/>
</dbReference>
<evidence type="ECO:0000259" key="4">
    <source>
        <dbReference type="Pfam" id="PF03466"/>
    </source>
</evidence>
<dbReference type="EMBL" id="MLJW01001353">
    <property type="protein sequence ID" value="OIQ78692.1"/>
    <property type="molecule type" value="Genomic_DNA"/>
</dbReference>
<feature type="domain" description="LysR substrate-binding" evidence="4">
    <location>
        <begin position="2"/>
        <end position="192"/>
    </location>
</feature>
<dbReference type="SUPFAM" id="SSF53850">
    <property type="entry name" value="Periplasmic binding protein-like II"/>
    <property type="match status" value="1"/>
</dbReference>
<proteinExistence type="inferred from homology"/>